<comment type="caution">
    <text evidence="9">The sequence shown here is derived from an EMBL/GenBank/DDBJ whole genome shotgun (WGS) entry which is preliminary data.</text>
</comment>
<evidence type="ECO:0000256" key="1">
    <source>
        <dbReference type="ARBA" id="ARBA00008857"/>
    </source>
</evidence>
<dbReference type="RefSeq" id="WP_380617637.1">
    <property type="nucleotide sequence ID" value="NZ_JBHSDK010000002.1"/>
</dbReference>
<dbReference type="InterPro" id="IPR050090">
    <property type="entry name" value="Tyrosine_recombinase_XerCD"/>
</dbReference>
<dbReference type="Gene3D" id="1.10.443.10">
    <property type="entry name" value="Intergrase catalytic core"/>
    <property type="match status" value="1"/>
</dbReference>
<feature type="domain" description="Tyr recombinase" evidence="7">
    <location>
        <begin position="168"/>
        <end position="352"/>
    </location>
</feature>
<protein>
    <submittedName>
        <fullName evidence="9">Tyrosine-type recombinase/integrase</fullName>
    </submittedName>
</protein>
<dbReference type="InterPro" id="IPR010998">
    <property type="entry name" value="Integrase_recombinase_N"/>
</dbReference>
<keyword evidence="4" id="KW-0233">DNA recombination</keyword>
<evidence type="ECO:0000259" key="7">
    <source>
        <dbReference type="PROSITE" id="PS51898"/>
    </source>
</evidence>
<feature type="region of interest" description="Disordered" evidence="6">
    <location>
        <begin position="371"/>
        <end position="403"/>
    </location>
</feature>
<evidence type="ECO:0000256" key="2">
    <source>
        <dbReference type="ARBA" id="ARBA00022908"/>
    </source>
</evidence>
<dbReference type="PROSITE" id="PS51900">
    <property type="entry name" value="CB"/>
    <property type="match status" value="1"/>
</dbReference>
<accession>A0ABV8TT46</accession>
<dbReference type="InterPro" id="IPR044068">
    <property type="entry name" value="CB"/>
</dbReference>
<organism evidence="9 10">
    <name type="scientific">Salininema proteolyticum</name>
    <dbReference type="NCBI Taxonomy" id="1607685"/>
    <lineage>
        <taxon>Bacteria</taxon>
        <taxon>Bacillati</taxon>
        <taxon>Actinomycetota</taxon>
        <taxon>Actinomycetes</taxon>
        <taxon>Glycomycetales</taxon>
        <taxon>Glycomycetaceae</taxon>
        <taxon>Salininema</taxon>
    </lineage>
</organism>
<dbReference type="EMBL" id="JBHSDK010000002">
    <property type="protein sequence ID" value="MFC4333898.1"/>
    <property type="molecule type" value="Genomic_DNA"/>
</dbReference>
<dbReference type="PROSITE" id="PS51898">
    <property type="entry name" value="TYR_RECOMBINASE"/>
    <property type="match status" value="1"/>
</dbReference>
<evidence type="ECO:0000256" key="5">
    <source>
        <dbReference type="PROSITE-ProRule" id="PRU01248"/>
    </source>
</evidence>
<evidence type="ECO:0000259" key="8">
    <source>
        <dbReference type="PROSITE" id="PS51900"/>
    </source>
</evidence>
<comment type="similarity">
    <text evidence="1">Belongs to the 'phage' integrase family.</text>
</comment>
<dbReference type="Pfam" id="PF14659">
    <property type="entry name" value="Phage_int_SAM_3"/>
    <property type="match status" value="1"/>
</dbReference>
<keyword evidence="10" id="KW-1185">Reference proteome</keyword>
<keyword evidence="2" id="KW-0229">DNA integration</keyword>
<dbReference type="Gene3D" id="1.10.150.130">
    <property type="match status" value="1"/>
</dbReference>
<dbReference type="InterPro" id="IPR004107">
    <property type="entry name" value="Integrase_SAM-like_N"/>
</dbReference>
<reference evidence="10" key="1">
    <citation type="journal article" date="2019" name="Int. J. Syst. Evol. Microbiol.">
        <title>The Global Catalogue of Microorganisms (GCM) 10K type strain sequencing project: providing services to taxonomists for standard genome sequencing and annotation.</title>
        <authorList>
            <consortium name="The Broad Institute Genomics Platform"/>
            <consortium name="The Broad Institute Genome Sequencing Center for Infectious Disease"/>
            <person name="Wu L."/>
            <person name="Ma J."/>
        </authorList>
    </citation>
    <scope>NUCLEOTIDE SEQUENCE [LARGE SCALE GENOMIC DNA]</scope>
    <source>
        <strain evidence="10">IBRC-M 10908</strain>
    </source>
</reference>
<evidence type="ECO:0000256" key="4">
    <source>
        <dbReference type="ARBA" id="ARBA00023172"/>
    </source>
</evidence>
<evidence type="ECO:0000256" key="6">
    <source>
        <dbReference type="SAM" id="MobiDB-lite"/>
    </source>
</evidence>
<dbReference type="PANTHER" id="PTHR30349">
    <property type="entry name" value="PHAGE INTEGRASE-RELATED"/>
    <property type="match status" value="1"/>
</dbReference>
<dbReference type="PANTHER" id="PTHR30349:SF64">
    <property type="entry name" value="PROPHAGE INTEGRASE INTD-RELATED"/>
    <property type="match status" value="1"/>
</dbReference>
<feature type="domain" description="Core-binding (CB)" evidence="8">
    <location>
        <begin position="57"/>
        <end position="147"/>
    </location>
</feature>
<evidence type="ECO:0000313" key="9">
    <source>
        <dbReference type="EMBL" id="MFC4333898.1"/>
    </source>
</evidence>
<dbReference type="CDD" id="cd01189">
    <property type="entry name" value="INT_ICEBs1_C_like"/>
    <property type="match status" value="1"/>
</dbReference>
<dbReference type="Proteomes" id="UP001595823">
    <property type="component" value="Unassembled WGS sequence"/>
</dbReference>
<dbReference type="Pfam" id="PF00589">
    <property type="entry name" value="Phage_integrase"/>
    <property type="match status" value="1"/>
</dbReference>
<evidence type="ECO:0000256" key="3">
    <source>
        <dbReference type="ARBA" id="ARBA00023125"/>
    </source>
</evidence>
<sequence>MWVEPYKKKFRIRDLIDGRKVTLETGFVTDKAAKARKKALEVEKEQNGGLNALAGQANFGEWAEGWWHSHEKTLGSSETKRTEGGRFRKHVIGRLGHLKLKEIKPEVIRHWLDDLADPDDEDEYKSLSTKSILNVHGYLYMALERAIVERMIRTNPAGASRLPKWHRPEPRFLTDMELGAVIGLLPEAWRPLFIFISGTGCRVGEAIGLKWDKVNLDENQIRFESQLRTIDGVYTDVPLKTRFSRRTIKAPPTVKQILRLLPRELDGYVFRGSRHNKPVYYNSALMVWTRALEGTAFEGLRIHDLRHTHAAQLIKERRPLTSIQRRLGHSSIKITSDLYGGLLPEVEEETAEAAERSLRWVDLSYLGIDRQRGGEKGGEFSGSHRRQTPMKALQRPPVLPGER</sequence>
<dbReference type="InterPro" id="IPR002104">
    <property type="entry name" value="Integrase_catalytic"/>
</dbReference>
<dbReference type="InterPro" id="IPR011010">
    <property type="entry name" value="DNA_brk_join_enz"/>
</dbReference>
<gene>
    <name evidence="9" type="ORF">ACFPET_01645</name>
</gene>
<dbReference type="SUPFAM" id="SSF56349">
    <property type="entry name" value="DNA breaking-rejoining enzymes"/>
    <property type="match status" value="1"/>
</dbReference>
<proteinExistence type="inferred from homology"/>
<dbReference type="InterPro" id="IPR013762">
    <property type="entry name" value="Integrase-like_cat_sf"/>
</dbReference>
<keyword evidence="3 5" id="KW-0238">DNA-binding</keyword>
<evidence type="ECO:0000313" key="10">
    <source>
        <dbReference type="Proteomes" id="UP001595823"/>
    </source>
</evidence>
<name>A0ABV8TT46_9ACTN</name>